<dbReference type="InterPro" id="IPR011764">
    <property type="entry name" value="Biotin_carboxylation_dom"/>
</dbReference>
<dbReference type="FunFam" id="3.30.1490.20:FF:000003">
    <property type="entry name" value="acetyl-CoA carboxylase isoform X1"/>
    <property type="match status" value="1"/>
</dbReference>
<dbReference type="InterPro" id="IPR005479">
    <property type="entry name" value="CPAse_ATP-bd"/>
</dbReference>
<dbReference type="Pfam" id="PF00289">
    <property type="entry name" value="Biotin_carb_N"/>
    <property type="match status" value="1"/>
</dbReference>
<proteinExistence type="predicted"/>
<organism evidence="13 14">
    <name type="scientific">Bifidobacterium myosotis</name>
    <dbReference type="NCBI Taxonomy" id="1630166"/>
    <lineage>
        <taxon>Bacteria</taxon>
        <taxon>Bacillati</taxon>
        <taxon>Actinomycetota</taxon>
        <taxon>Actinomycetes</taxon>
        <taxon>Bifidobacteriales</taxon>
        <taxon>Bifidobacteriaceae</taxon>
        <taxon>Bifidobacterium</taxon>
    </lineage>
</organism>
<comment type="function">
    <text evidence="2">This protein is a component of the acetyl coenzyme A carboxylase complex; first, biotin carboxylase catalyzes the carboxylation of the carrier protein and then the transcarboxylase transfers the carboxyl group to form malonyl-CoA.</text>
</comment>
<dbReference type="GO" id="GO:0046872">
    <property type="term" value="F:metal ion binding"/>
    <property type="evidence" value="ECO:0007669"/>
    <property type="project" value="InterPro"/>
</dbReference>
<comment type="catalytic activity">
    <reaction evidence="8">
        <text>N(6)-biotinyl-L-lysyl-[protein] + hydrogencarbonate + ATP = N(6)-carboxybiotinyl-L-lysyl-[protein] + ADP + phosphate + H(+)</text>
        <dbReference type="Rhea" id="RHEA:13501"/>
        <dbReference type="Rhea" id="RHEA-COMP:10505"/>
        <dbReference type="Rhea" id="RHEA-COMP:10506"/>
        <dbReference type="ChEBI" id="CHEBI:15378"/>
        <dbReference type="ChEBI" id="CHEBI:17544"/>
        <dbReference type="ChEBI" id="CHEBI:30616"/>
        <dbReference type="ChEBI" id="CHEBI:43474"/>
        <dbReference type="ChEBI" id="CHEBI:83144"/>
        <dbReference type="ChEBI" id="CHEBI:83145"/>
        <dbReference type="ChEBI" id="CHEBI:456216"/>
        <dbReference type="EC" id="6.3.4.14"/>
    </reaction>
</comment>
<evidence type="ECO:0000256" key="4">
    <source>
        <dbReference type="ARBA" id="ARBA00022598"/>
    </source>
</evidence>
<dbReference type="InterPro" id="IPR005482">
    <property type="entry name" value="Biotin_COase_C"/>
</dbReference>
<dbReference type="CDD" id="cd06850">
    <property type="entry name" value="biotinyl_domain"/>
    <property type="match status" value="1"/>
</dbReference>
<dbReference type="Gene3D" id="3.30.470.20">
    <property type="entry name" value="ATP-grasp fold, B domain"/>
    <property type="match status" value="1"/>
</dbReference>
<evidence type="ECO:0000313" key="13">
    <source>
        <dbReference type="EMBL" id="KAA8828506.1"/>
    </source>
</evidence>
<dbReference type="SUPFAM" id="SSF56059">
    <property type="entry name" value="Glutathione synthetase ATP-binding domain-like"/>
    <property type="match status" value="1"/>
</dbReference>
<protein>
    <recommendedName>
        <fullName evidence="3">biotin carboxylase</fullName>
        <ecNumber evidence="3">6.3.4.14</ecNumber>
    </recommendedName>
</protein>
<evidence type="ECO:0000256" key="1">
    <source>
        <dbReference type="ARBA" id="ARBA00001953"/>
    </source>
</evidence>
<keyword evidence="6 9" id="KW-0067">ATP-binding</keyword>
<accession>A0A5M9ZLJ1</accession>
<dbReference type="GO" id="GO:0005524">
    <property type="term" value="F:ATP binding"/>
    <property type="evidence" value="ECO:0007669"/>
    <property type="project" value="UniProtKB-UniRule"/>
</dbReference>
<dbReference type="Gene3D" id="2.40.50.100">
    <property type="match status" value="1"/>
</dbReference>
<dbReference type="GO" id="GO:0004075">
    <property type="term" value="F:biotin carboxylase activity"/>
    <property type="evidence" value="ECO:0007669"/>
    <property type="project" value="UniProtKB-EC"/>
</dbReference>
<gene>
    <name evidence="13" type="ORF">EMO91_05000</name>
</gene>
<evidence type="ECO:0000259" key="12">
    <source>
        <dbReference type="PROSITE" id="PS50979"/>
    </source>
</evidence>
<evidence type="ECO:0000256" key="9">
    <source>
        <dbReference type="PROSITE-ProRule" id="PRU00409"/>
    </source>
</evidence>
<evidence type="ECO:0000259" key="10">
    <source>
        <dbReference type="PROSITE" id="PS50968"/>
    </source>
</evidence>
<dbReference type="InterPro" id="IPR005481">
    <property type="entry name" value="BC-like_N"/>
</dbReference>
<dbReference type="RefSeq" id="WP_150379048.1">
    <property type="nucleotide sequence ID" value="NZ_RZUH01000003.1"/>
</dbReference>
<dbReference type="Pfam" id="PF02785">
    <property type="entry name" value="Biotin_carb_C"/>
    <property type="match status" value="1"/>
</dbReference>
<dbReference type="FunFam" id="3.40.50.20:FF:000010">
    <property type="entry name" value="Propionyl-CoA carboxylase subunit alpha"/>
    <property type="match status" value="1"/>
</dbReference>
<feature type="domain" description="ATP-grasp" evidence="11">
    <location>
        <begin position="125"/>
        <end position="322"/>
    </location>
</feature>
<dbReference type="AlphaFoldDB" id="A0A5M9ZLJ1"/>
<dbReference type="PROSITE" id="PS50975">
    <property type="entry name" value="ATP_GRASP"/>
    <property type="match status" value="1"/>
</dbReference>
<evidence type="ECO:0000256" key="2">
    <source>
        <dbReference type="ARBA" id="ARBA00003761"/>
    </source>
</evidence>
<dbReference type="InterPro" id="IPR000089">
    <property type="entry name" value="Biotin_lipoyl"/>
</dbReference>
<dbReference type="Pfam" id="PF02786">
    <property type="entry name" value="CPSase_L_D2"/>
    <property type="match status" value="1"/>
</dbReference>
<keyword evidence="4" id="KW-0436">Ligase</keyword>
<dbReference type="Proteomes" id="UP000410049">
    <property type="component" value="Unassembled WGS sequence"/>
</dbReference>
<dbReference type="PANTHER" id="PTHR48095">
    <property type="entry name" value="PYRUVATE CARBOXYLASE SUBUNIT A"/>
    <property type="match status" value="1"/>
</dbReference>
<dbReference type="InterPro" id="IPR051602">
    <property type="entry name" value="ACC_Biotin_Carboxylase"/>
</dbReference>
<dbReference type="SUPFAM" id="SSF52440">
    <property type="entry name" value="PreATP-grasp domain"/>
    <property type="match status" value="1"/>
</dbReference>
<evidence type="ECO:0000256" key="3">
    <source>
        <dbReference type="ARBA" id="ARBA00013263"/>
    </source>
</evidence>
<dbReference type="SMART" id="SM00878">
    <property type="entry name" value="Biotin_carb_C"/>
    <property type="match status" value="1"/>
</dbReference>
<sequence>MSETRHIQRILIANRGEIAVRVIHACQDTGRTAIAVYADPDVDALFVHLADEAYALGGGTSRETYLNIGRIIDVARRAHADAVHPGYGFLSENADFAEAVIAAGMVWIGPSPETIRELGSKVQARRIAADVGAPMAPGTTEPVRDPAEVVAFAREHGLPLAIKAVYGGGGRGLKVVHELADVEEAFVSATHEAQLAFGNGDCFIERFLARPRHVEVQVLGDAYGHVEAVGTRDCSLQRRNQKLIEEAPAPFLPADTERRLRNAAVAICERARYTGAGTVEFLVDPDGTMSFMEVNTRIQVEHPVTEMTCGVDLVEAQLAIAEGTPLEAVLAGAADTTALTARERSSAAETSSAVTRDASVPAIRPHGHAIEFRINAEDPARGFVPFPGTVTSLRVPTGPGIRWDSGVAAGSVVPDQFDSMLAKLVVWAPTRDECLLRAKRALAELEIGGVPTVKAFDQAVLAHPDFAATDGRFAVYTRWIEEEFLPTADVQSLSGGRYDARAAQDKPVESWVEVDGKRLRLGLPASFAGVAALGAGLAGLAANATANAPTGTSGSTMSTGTTAIADAAGSPLPNSMSGIAALLAASGSLAGTGATTGANAAAANDDAIAATISGTVVRWLVDDGAQVQQGDPVVVLEAMKMETEVSSPASGTLHQVATVGASVRIDQPLGTVTA</sequence>
<feature type="domain" description="Lipoyl-binding" evidence="10">
    <location>
        <begin position="597"/>
        <end position="673"/>
    </location>
</feature>
<dbReference type="InterPro" id="IPR011054">
    <property type="entry name" value="Rudment_hybrid_motif"/>
</dbReference>
<reference evidence="13 14" key="1">
    <citation type="journal article" date="2019" name="Syst. Appl. Microbiol.">
        <title>Characterization of Bifidobacterium species in feaces of the Egyptian fruit bat: Description of B. vespertilionis sp. nov. and B. rousetti sp. nov.</title>
        <authorList>
            <person name="Modesto M."/>
            <person name="Satti M."/>
            <person name="Watanabe K."/>
            <person name="Puglisi E."/>
            <person name="Morelli L."/>
            <person name="Huang C.-H."/>
            <person name="Liou J.-S."/>
            <person name="Miyashita M."/>
            <person name="Tamura T."/>
            <person name="Saito S."/>
            <person name="Mori K."/>
            <person name="Huang L."/>
            <person name="Sciavilla P."/>
            <person name="Sandri C."/>
            <person name="Spiezio C."/>
            <person name="Vitali F."/>
            <person name="Cavalieri D."/>
            <person name="Perpetuini G."/>
            <person name="Tofalo R."/>
            <person name="Bonetti A."/>
            <person name="Arita M."/>
            <person name="Mattarelli P."/>
        </authorList>
    </citation>
    <scope>NUCLEOTIDE SEQUENCE [LARGE SCALE GENOMIC DNA]</scope>
    <source>
        <strain evidence="13 14">RST17</strain>
    </source>
</reference>
<comment type="cofactor">
    <cofactor evidence="1">
        <name>biotin</name>
        <dbReference type="ChEBI" id="CHEBI:57586"/>
    </cofactor>
</comment>
<dbReference type="PROSITE" id="PS50979">
    <property type="entry name" value="BC"/>
    <property type="match status" value="1"/>
</dbReference>
<dbReference type="PROSITE" id="PS00867">
    <property type="entry name" value="CPSASE_2"/>
    <property type="match status" value="1"/>
</dbReference>
<feature type="domain" description="Biotin carboxylation" evidence="12">
    <location>
        <begin position="6"/>
        <end position="481"/>
    </location>
</feature>
<evidence type="ECO:0000259" key="11">
    <source>
        <dbReference type="PROSITE" id="PS50975"/>
    </source>
</evidence>
<dbReference type="PANTHER" id="PTHR48095:SF2">
    <property type="entry name" value="BIOTIN CARBOXYLASE, CHLOROPLASTIC"/>
    <property type="match status" value="1"/>
</dbReference>
<dbReference type="EMBL" id="RZUH01000003">
    <property type="protein sequence ID" value="KAA8828506.1"/>
    <property type="molecule type" value="Genomic_DNA"/>
</dbReference>
<dbReference type="SUPFAM" id="SSF51246">
    <property type="entry name" value="Rudiment single hybrid motif"/>
    <property type="match status" value="1"/>
</dbReference>
<dbReference type="PROSITE" id="PS00188">
    <property type="entry name" value="BIOTIN"/>
    <property type="match status" value="1"/>
</dbReference>
<dbReference type="EC" id="6.3.4.14" evidence="3"/>
<evidence type="ECO:0000256" key="7">
    <source>
        <dbReference type="ARBA" id="ARBA00023267"/>
    </source>
</evidence>
<dbReference type="InterPro" id="IPR011053">
    <property type="entry name" value="Single_hybrid_motif"/>
</dbReference>
<dbReference type="Pfam" id="PF00364">
    <property type="entry name" value="Biotin_lipoyl"/>
    <property type="match status" value="1"/>
</dbReference>
<comment type="caution">
    <text evidence="13">The sequence shown here is derived from an EMBL/GenBank/DDBJ whole genome shotgun (WGS) entry which is preliminary data.</text>
</comment>
<dbReference type="InterPro" id="IPR001882">
    <property type="entry name" value="Biotin_BS"/>
</dbReference>
<dbReference type="PROSITE" id="PS50968">
    <property type="entry name" value="BIOTINYL_LIPOYL"/>
    <property type="match status" value="1"/>
</dbReference>
<evidence type="ECO:0000313" key="14">
    <source>
        <dbReference type="Proteomes" id="UP000410049"/>
    </source>
</evidence>
<dbReference type="SUPFAM" id="SSF51230">
    <property type="entry name" value="Single hybrid motif"/>
    <property type="match status" value="1"/>
</dbReference>
<evidence type="ECO:0000256" key="8">
    <source>
        <dbReference type="ARBA" id="ARBA00048600"/>
    </source>
</evidence>
<keyword evidence="5 9" id="KW-0547">Nucleotide-binding</keyword>
<dbReference type="InterPro" id="IPR011761">
    <property type="entry name" value="ATP-grasp"/>
</dbReference>
<dbReference type="InterPro" id="IPR016185">
    <property type="entry name" value="PreATP-grasp_dom_sf"/>
</dbReference>
<keyword evidence="7" id="KW-0092">Biotin</keyword>
<evidence type="ECO:0000256" key="6">
    <source>
        <dbReference type="ARBA" id="ARBA00022840"/>
    </source>
</evidence>
<name>A0A5M9ZLJ1_9BIFI</name>
<evidence type="ECO:0000256" key="5">
    <source>
        <dbReference type="ARBA" id="ARBA00022741"/>
    </source>
</evidence>